<feature type="compositionally biased region" description="Acidic residues" evidence="3">
    <location>
        <begin position="66"/>
        <end position="77"/>
    </location>
</feature>
<evidence type="ECO:0000259" key="5">
    <source>
        <dbReference type="Pfam" id="PF13731"/>
    </source>
</evidence>
<feature type="chain" id="PRO_5046586530" evidence="4">
    <location>
        <begin position="27"/>
        <end position="755"/>
    </location>
</feature>
<dbReference type="Gene3D" id="3.80.10.10">
    <property type="entry name" value="Ribonuclease Inhibitor"/>
    <property type="match status" value="1"/>
</dbReference>
<evidence type="ECO:0000256" key="3">
    <source>
        <dbReference type="SAM" id="MobiDB-lite"/>
    </source>
</evidence>
<dbReference type="InterPro" id="IPR027994">
    <property type="entry name" value="WxL_dom"/>
</dbReference>
<feature type="region of interest" description="Disordered" evidence="3">
    <location>
        <begin position="36"/>
        <end position="103"/>
    </location>
</feature>
<feature type="domain" description="WxL" evidence="5">
    <location>
        <begin position="570"/>
        <end position="754"/>
    </location>
</feature>
<comment type="caution">
    <text evidence="6">The sequence shown here is derived from an EMBL/GenBank/DDBJ whole genome shotgun (WGS) entry which is preliminary data.</text>
</comment>
<feature type="compositionally biased region" description="Basic and acidic residues" evidence="3">
    <location>
        <begin position="78"/>
        <end position="96"/>
    </location>
</feature>
<evidence type="ECO:0000313" key="7">
    <source>
        <dbReference type="Proteomes" id="UP000664495"/>
    </source>
</evidence>
<evidence type="ECO:0000256" key="4">
    <source>
        <dbReference type="SAM" id="SignalP"/>
    </source>
</evidence>
<keyword evidence="2" id="KW-0677">Repeat</keyword>
<dbReference type="InterPro" id="IPR032675">
    <property type="entry name" value="LRR_dom_sf"/>
</dbReference>
<accession>A0ABS3HF02</accession>
<dbReference type="InterPro" id="IPR052574">
    <property type="entry name" value="CDIRP"/>
</dbReference>
<gene>
    <name evidence="6" type="ORF">JZO85_06045</name>
</gene>
<keyword evidence="4" id="KW-0732">Signal</keyword>
<feature type="compositionally biased region" description="Low complexity" evidence="3">
    <location>
        <begin position="48"/>
        <end position="58"/>
    </location>
</feature>
<proteinExistence type="predicted"/>
<keyword evidence="7" id="KW-1185">Reference proteome</keyword>
<name>A0ABS3HF02_9ENTE</name>
<dbReference type="Pfam" id="PF13731">
    <property type="entry name" value="WxL"/>
    <property type="match status" value="1"/>
</dbReference>
<dbReference type="EMBL" id="JAFLVR010000012">
    <property type="protein sequence ID" value="MBO0451823.1"/>
    <property type="molecule type" value="Genomic_DNA"/>
</dbReference>
<evidence type="ECO:0000256" key="1">
    <source>
        <dbReference type="ARBA" id="ARBA00022614"/>
    </source>
</evidence>
<dbReference type="PANTHER" id="PTHR47566">
    <property type="match status" value="1"/>
</dbReference>
<feature type="signal peptide" evidence="4">
    <location>
        <begin position="1"/>
        <end position="26"/>
    </location>
</feature>
<keyword evidence="1" id="KW-0433">Leucine-rich repeat</keyword>
<dbReference type="NCBIfam" id="TIGR01451">
    <property type="entry name" value="B_ant_repeat"/>
    <property type="match status" value="1"/>
</dbReference>
<evidence type="ECO:0000313" key="6">
    <source>
        <dbReference type="EMBL" id="MBO0451823.1"/>
    </source>
</evidence>
<evidence type="ECO:0000256" key="2">
    <source>
        <dbReference type="ARBA" id="ARBA00022737"/>
    </source>
</evidence>
<dbReference type="SUPFAM" id="SSF52058">
    <property type="entry name" value="L domain-like"/>
    <property type="match status" value="1"/>
</dbReference>
<organism evidence="6 7">
    <name type="scientific">Candidatus Enterococcus murrayae</name>
    <dbReference type="NCBI Taxonomy" id="2815321"/>
    <lineage>
        <taxon>Bacteria</taxon>
        <taxon>Bacillati</taxon>
        <taxon>Bacillota</taxon>
        <taxon>Bacilli</taxon>
        <taxon>Lactobacillales</taxon>
        <taxon>Enterococcaceae</taxon>
        <taxon>Enterococcus</taxon>
    </lineage>
</organism>
<sequence>MSKRVKYLLLVGLLLSQFSNFPFVSAETMTSEISSTLSSVADDPRTQSSSNESTSIKSIEQKVETDTSEMPESDLPEADSRSSETSPKEKTNDAESIRPQAGKTLIEGVDIDADFAEILRTGADLREPQYGQWSGDDKGKDQLTVEDMEELTYVNISFFHRNVQSLKGIEYAVNLERLEFIGNKIISLDLRAQTKLMYLAVRESTLEKVDISNSLLLETIFLDRNQLTDVKMPPAFPRLKQLYLNANQLTSLEMVEAPIMETLWCYDNQLTSLDVTKATKLGGLYCWNNQLTSLDVTNNPYMTIMVCYDNELTSLDVSNMPKLKKLWCMNNRISDITSAYGLTQLKDFDASDQRLQFGVPINQSGKMIVDLLKTSAHAGLSVVNQTIGGSPIFTISGDVIEMSNIVYDDVDGNSLAFEYDPDQLTEGTTPIVTKQFSGTITFVSVSDLKNQLKPEKQRLTSGEEVTWTWTMESFGNIPAEQIYANLELPSGLTLVPGSVTLDGNSVSDNIVNGTTTVSDLAPGDSHLITFKTICQGNAEEWLEAIGKLTWGPPANANQSKGAVQILDDEQVELPDEPSNDMELLSVPLSFRYGIWGVENTAQVIPLQSSLYQTNTNVVTSGFYTRLRDDRTISTGWKLTAQLSDFSDTSNEAMPNGAGAALYMENMKLESVLNRGSQQEAIDPSPTGVPSNFSANTILDAGSTATTLVSASSGEGNGTWQVRVPFDKVTLHLPPNAGKRGKHYTAKLTWSLDDTL</sequence>
<reference evidence="6 7" key="1">
    <citation type="submission" date="2021-03" db="EMBL/GenBank/DDBJ databases">
        <title>Enterococcal diversity collection.</title>
        <authorList>
            <person name="Gilmore M.S."/>
            <person name="Schwartzman J."/>
            <person name="Van Tyne D."/>
            <person name="Martin M."/>
            <person name="Earl A.M."/>
            <person name="Manson A.L."/>
            <person name="Straub T."/>
            <person name="Salamzade R."/>
            <person name="Saavedra J."/>
            <person name="Lebreton F."/>
            <person name="Prichula J."/>
            <person name="Schaufler K."/>
            <person name="Gaca A."/>
            <person name="Sgardioli B."/>
            <person name="Wagenaar J."/>
            <person name="Strong T."/>
        </authorList>
    </citation>
    <scope>NUCLEOTIDE SEQUENCE [LARGE SCALE GENOMIC DNA]</scope>
    <source>
        <strain evidence="6 7">MJM16</strain>
    </source>
</reference>
<dbReference type="Proteomes" id="UP000664495">
    <property type="component" value="Unassembled WGS sequence"/>
</dbReference>
<dbReference type="RefSeq" id="WP_207107604.1">
    <property type="nucleotide sequence ID" value="NZ_JAFLVR010000012.1"/>
</dbReference>
<dbReference type="PANTHER" id="PTHR47566:SF1">
    <property type="entry name" value="PROTEIN NUD1"/>
    <property type="match status" value="1"/>
</dbReference>
<dbReference type="InterPro" id="IPR047589">
    <property type="entry name" value="DUF11_rpt"/>
</dbReference>
<protein>
    <submittedName>
        <fullName evidence="6">WxL domain-containing protein</fullName>
    </submittedName>
</protein>